<reference evidence="1 3" key="1">
    <citation type="submission" date="2017-03" db="EMBL/GenBank/DDBJ databases">
        <title>Draft genome sequence of Moraxella equi CCUG 4950T type strain.</title>
        <authorList>
            <person name="Salva-Serra F."/>
            <person name="Engstrom-Jakobsson H."/>
            <person name="Thorell K."/>
            <person name="Jaen-Luchoro D."/>
            <person name="Gonzales-Siles L."/>
            <person name="Karlsson R."/>
            <person name="Yazdan S."/>
            <person name="Boulund F."/>
            <person name="Johnning A."/>
            <person name="Engstrand L."/>
            <person name="Kristiansson E."/>
            <person name="Moore E."/>
        </authorList>
    </citation>
    <scope>NUCLEOTIDE SEQUENCE [LARGE SCALE GENOMIC DNA]</scope>
    <source>
        <strain evidence="1 3">CCUG 4950</strain>
    </source>
</reference>
<reference evidence="2 4" key="2">
    <citation type="submission" date="2018-06" db="EMBL/GenBank/DDBJ databases">
        <authorList>
            <consortium name="Pathogen Informatics"/>
            <person name="Doyle S."/>
        </authorList>
    </citation>
    <scope>NUCLEOTIDE SEQUENCE [LARGE SCALE GENOMIC DNA]</scope>
    <source>
        <strain evidence="2 4">NCTC11012</strain>
    </source>
</reference>
<dbReference type="Proteomes" id="UP000254618">
    <property type="component" value="Unassembled WGS sequence"/>
</dbReference>
<dbReference type="EMBL" id="UGQF01000001">
    <property type="protein sequence ID" value="STZ03290.1"/>
    <property type="molecule type" value="Genomic_DNA"/>
</dbReference>
<dbReference type="EMBL" id="MXAP01000019">
    <property type="protein sequence ID" value="OPH39882.1"/>
    <property type="molecule type" value="Genomic_DNA"/>
</dbReference>
<dbReference type="AlphaFoldDB" id="A0A378QS70"/>
<evidence type="ECO:0000313" key="4">
    <source>
        <dbReference type="Proteomes" id="UP000254618"/>
    </source>
</evidence>
<name>A0A378QS70_9GAMM</name>
<dbReference type="Proteomes" id="UP000190777">
    <property type="component" value="Unassembled WGS sequence"/>
</dbReference>
<keyword evidence="3" id="KW-1185">Reference proteome</keyword>
<evidence type="ECO:0000313" key="1">
    <source>
        <dbReference type="EMBL" id="OPH39882.1"/>
    </source>
</evidence>
<organism evidence="2 4">
    <name type="scientific">Moraxella equi</name>
    <dbReference type="NCBI Taxonomy" id="60442"/>
    <lineage>
        <taxon>Bacteria</taxon>
        <taxon>Pseudomonadati</taxon>
        <taxon>Pseudomonadota</taxon>
        <taxon>Gammaproteobacteria</taxon>
        <taxon>Moraxellales</taxon>
        <taxon>Moraxellaceae</taxon>
        <taxon>Moraxella</taxon>
    </lineage>
</organism>
<accession>A0A378QS70</accession>
<evidence type="ECO:0000313" key="3">
    <source>
        <dbReference type="Proteomes" id="UP000190777"/>
    </source>
</evidence>
<sequence length="190" mass="22425">MVRKNFQGVNGFSWNAVDYQNLINIIESNQDDINDLPVLFSSSYKGNENLNNEKDVEKFLIEPLLRDLGYSDNDWVRQLVVKMGRGERVFPDYALLSNKDKGFEQAKILFEAKFIIKNHKDFESAFRPVWSYGLRLSATLLIVADKNSLWLFERVNQGFDRHSFSQFYWKELQQSDKFLALNKIFKRHDK</sequence>
<gene>
    <name evidence="1" type="ORF">B5J93_01795</name>
    <name evidence="2" type="ORF">NCTC11012_01532</name>
</gene>
<protein>
    <submittedName>
        <fullName evidence="2">Uncharacterized protein</fullName>
    </submittedName>
</protein>
<evidence type="ECO:0000313" key="2">
    <source>
        <dbReference type="EMBL" id="STZ03290.1"/>
    </source>
</evidence>
<proteinExistence type="predicted"/>